<evidence type="ECO:0000256" key="3">
    <source>
        <dbReference type="ARBA" id="ARBA00023125"/>
    </source>
</evidence>
<name>A0A8D1DAF2_PIG</name>
<keyword evidence="4" id="KW-0234">DNA repair</keyword>
<dbReference type="Proteomes" id="UP000694726">
    <property type="component" value="Unplaced"/>
</dbReference>
<dbReference type="Ensembl" id="ENSSSCT00030041212.1">
    <property type="protein sequence ID" value="ENSSSCP00030018752.1"/>
    <property type="gene ID" value="ENSSSCG00030029653.1"/>
</dbReference>
<comment type="function">
    <text evidence="13">Component of the SOSS complex, a multiprotein complex that functions downstream of the MRN complex to promote DNA repair and G2/M checkpoint. In the SOSS complex, acts as a sensor of single-stranded DNA that binds to single-stranded DNA, in particular to polypyrimidines. The SOSS complex associates with DNA lesions and influences diverse endpoints in the cellular DNA damage response including cell-cycle checkpoint activation, recombinational repair and maintenance of genomic stability. Required for efficient homologous recombination-dependent repair of double-strand breaks (DSBs) and ATM-dependent signaling pathways.</text>
</comment>
<dbReference type="Gene3D" id="2.40.50.140">
    <property type="entry name" value="Nucleic acid-binding proteins"/>
    <property type="match status" value="1"/>
</dbReference>
<dbReference type="FunFam" id="2.40.50.140:FF:000072">
    <property type="entry name" value="SOSS complex subunit B2"/>
    <property type="match status" value="1"/>
</dbReference>
<protein>
    <recommendedName>
        <fullName evidence="7">SOSS complex subunit B2</fullName>
    </recommendedName>
    <alternativeName>
        <fullName evidence="8">Nucleic acid-binding protein 1</fullName>
    </alternativeName>
    <alternativeName>
        <fullName evidence="11">Oligonucleotide/oligosaccharide-binding fold-containing protein 2A</fullName>
    </alternativeName>
    <alternativeName>
        <fullName evidence="9">Sensor of single-strand DNA complex subunit B2</fullName>
    </alternativeName>
    <alternativeName>
        <fullName evidence="12">Sensor of ssDNA subunit B2</fullName>
    </alternativeName>
    <alternativeName>
        <fullName evidence="10">Single-stranded DNA-binding protein 2</fullName>
    </alternativeName>
</protein>
<evidence type="ECO:0000256" key="14">
    <source>
        <dbReference type="SAM" id="MobiDB-lite"/>
    </source>
</evidence>
<feature type="region of interest" description="Disordered" evidence="14">
    <location>
        <begin position="337"/>
        <end position="368"/>
    </location>
</feature>
<dbReference type="PANTHER" id="PTHR13356:SF5">
    <property type="entry name" value="SOSS COMPLEX SUBUNIT B2"/>
    <property type="match status" value="1"/>
</dbReference>
<comment type="similarity">
    <text evidence="6">Belongs to the SOSS-B family. SOSS-B2 subfamily.</text>
</comment>
<evidence type="ECO:0000313" key="16">
    <source>
        <dbReference type="Proteomes" id="UP000694722"/>
    </source>
</evidence>
<dbReference type="Proteomes" id="UP000694722">
    <property type="component" value="Unplaced"/>
</dbReference>
<dbReference type="Ensembl" id="ENSSSCT00050096188.1">
    <property type="protein sequence ID" value="ENSSSCP00050041393.1"/>
    <property type="gene ID" value="ENSSSCG00050070556.1"/>
</dbReference>
<dbReference type="Ensembl" id="ENSSSCT00040010377.1">
    <property type="protein sequence ID" value="ENSSSCP00040004033.1"/>
    <property type="gene ID" value="ENSSSCG00040007913.1"/>
</dbReference>
<feature type="compositionally biased region" description="Polar residues" evidence="14">
    <location>
        <begin position="344"/>
        <end position="365"/>
    </location>
</feature>
<evidence type="ECO:0000256" key="9">
    <source>
        <dbReference type="ARBA" id="ARBA00042075"/>
    </source>
</evidence>
<dbReference type="PANTHER" id="PTHR13356">
    <property type="entry name" value="OB FOLD NUCLEIC ACID BINDING PROTEIN-RELATED"/>
    <property type="match status" value="1"/>
</dbReference>
<evidence type="ECO:0000256" key="12">
    <source>
        <dbReference type="ARBA" id="ARBA00042566"/>
    </source>
</evidence>
<dbReference type="SUPFAM" id="SSF50249">
    <property type="entry name" value="Nucleic acid-binding proteins"/>
    <property type="match status" value="1"/>
</dbReference>
<evidence type="ECO:0000256" key="2">
    <source>
        <dbReference type="ARBA" id="ARBA00022763"/>
    </source>
</evidence>
<keyword evidence="5" id="KW-0539">Nucleus</keyword>
<dbReference type="GO" id="GO:0005634">
    <property type="term" value="C:nucleus"/>
    <property type="evidence" value="ECO:0007669"/>
    <property type="project" value="UniProtKB-SubCell"/>
</dbReference>
<dbReference type="InterPro" id="IPR051231">
    <property type="entry name" value="SOSS-B"/>
</dbReference>
<dbReference type="AlphaFoldDB" id="A0A8D1DAF2"/>
<dbReference type="Proteomes" id="UP000694570">
    <property type="component" value="Unplaced"/>
</dbReference>
<evidence type="ECO:0000256" key="6">
    <source>
        <dbReference type="ARBA" id="ARBA00038153"/>
    </source>
</evidence>
<dbReference type="InterPro" id="IPR012340">
    <property type="entry name" value="NA-bd_OB-fold"/>
</dbReference>
<evidence type="ECO:0000256" key="1">
    <source>
        <dbReference type="ARBA" id="ARBA00004123"/>
    </source>
</evidence>
<organism evidence="15 16">
    <name type="scientific">Sus scrofa</name>
    <name type="common">Pig</name>
    <dbReference type="NCBI Taxonomy" id="9823"/>
    <lineage>
        <taxon>Eukaryota</taxon>
        <taxon>Metazoa</taxon>
        <taxon>Chordata</taxon>
        <taxon>Craniata</taxon>
        <taxon>Vertebrata</taxon>
        <taxon>Euteleostomi</taxon>
        <taxon>Mammalia</taxon>
        <taxon>Eutheria</taxon>
        <taxon>Laurasiatheria</taxon>
        <taxon>Artiodactyla</taxon>
        <taxon>Suina</taxon>
        <taxon>Suidae</taxon>
        <taxon>Sus</taxon>
    </lineage>
</organism>
<dbReference type="CDD" id="cd04491">
    <property type="entry name" value="SoSSB_OBF"/>
    <property type="match status" value="1"/>
</dbReference>
<comment type="subcellular location">
    <subcellularLocation>
        <location evidence="1">Nucleus</location>
    </subcellularLocation>
</comment>
<evidence type="ECO:0000256" key="8">
    <source>
        <dbReference type="ARBA" id="ARBA00041587"/>
    </source>
</evidence>
<dbReference type="Proteomes" id="UP000694571">
    <property type="component" value="Unplaced"/>
</dbReference>
<dbReference type="GO" id="GO:0005694">
    <property type="term" value="C:chromosome"/>
    <property type="evidence" value="ECO:0007669"/>
    <property type="project" value="UniProtKB-ARBA"/>
</dbReference>
<proteinExistence type="inferred from homology"/>
<evidence type="ECO:0000256" key="11">
    <source>
        <dbReference type="ARBA" id="ARBA00042187"/>
    </source>
</evidence>
<evidence type="ECO:0000256" key="5">
    <source>
        <dbReference type="ARBA" id="ARBA00023242"/>
    </source>
</evidence>
<evidence type="ECO:0000256" key="7">
    <source>
        <dbReference type="ARBA" id="ARBA00040784"/>
    </source>
</evidence>
<evidence type="ECO:0000256" key="10">
    <source>
        <dbReference type="ARBA" id="ARBA00042145"/>
    </source>
</evidence>
<keyword evidence="2" id="KW-0227">DNA damage</keyword>
<evidence type="ECO:0000313" key="15">
    <source>
        <dbReference type="Ensembl" id="ENSSSCP00040004033.1"/>
    </source>
</evidence>
<dbReference type="Ensembl" id="ENSSSCT00060060531.1">
    <property type="protein sequence ID" value="ENSSSCP00060025936.1"/>
    <property type="gene ID" value="ENSSSCG00060044632.1"/>
</dbReference>
<dbReference type="GO" id="GO:0003677">
    <property type="term" value="F:DNA binding"/>
    <property type="evidence" value="ECO:0007669"/>
    <property type="project" value="UniProtKB-KW"/>
</dbReference>
<accession>A0A8D1DAF2</accession>
<reference evidence="15" key="1">
    <citation type="submission" date="2025-05" db="UniProtKB">
        <authorList>
            <consortium name="Ensembl"/>
        </authorList>
    </citation>
    <scope>IDENTIFICATION</scope>
</reference>
<dbReference type="Ensembl" id="ENSSSCT00015109035.1">
    <property type="protein sequence ID" value="ENSSSCP00015046305.1"/>
    <property type="gene ID" value="ENSSSCG00015080229.1"/>
</dbReference>
<sequence length="427" mass="45791">QPRGGAKEAERASSACFRPLAAPFQILEGGASGVPDAVCRNKGAGRRGGPAGARAHSAVAVWDAGCAEAWSLLWLRSQSLFPPWSSGQAGHAPLCVCVYVCVCVRGLRAEASSRCLFFFLLSKEGAVLTLAFLSPGWERGRGAEWFVFFSFKLVSAFFPQFFSAQCLLSWFPPSLTNLFLPLLLPSSPKVAPPPSHLAQGGGGKLCPAPCPLESPHRSRTCLIMNGVNDPPLFIKDIKPGLKNLNVVFIVLEIGRVTKTKDGHEVRSCKVADKTGSITISVWDEIGGLIQPGDIIRLTRGYASMWKGCLTLYTGRGGELQKIGEFCMVYSEVPNFSEPNPDYRGQQNKGAHSEQKNNSVNSNMGTGTFGPVGNGVQSGSEARGCQFSYAGRSNGRGPINPQLPGAANNQTVMTTISNGRDPRRAFKR</sequence>
<keyword evidence="3" id="KW-0238">DNA-binding</keyword>
<evidence type="ECO:0000256" key="4">
    <source>
        <dbReference type="ARBA" id="ARBA00023204"/>
    </source>
</evidence>
<feature type="region of interest" description="Disordered" evidence="14">
    <location>
        <begin position="385"/>
        <end position="409"/>
    </location>
</feature>
<evidence type="ECO:0000256" key="13">
    <source>
        <dbReference type="ARBA" id="ARBA00045824"/>
    </source>
</evidence>
<dbReference type="Proteomes" id="UP000694723">
    <property type="component" value="Unplaced"/>
</dbReference>
<dbReference type="GO" id="GO:0006281">
    <property type="term" value="P:DNA repair"/>
    <property type="evidence" value="ECO:0007669"/>
    <property type="project" value="UniProtKB-KW"/>
</dbReference>